<dbReference type="AlphaFoldDB" id="A0AAE0ZJ43"/>
<name>A0AAE0ZJ43_9GAST</name>
<evidence type="ECO:0000256" key="12">
    <source>
        <dbReference type="SAM" id="MobiDB-lite"/>
    </source>
</evidence>
<evidence type="ECO:0000313" key="14">
    <source>
        <dbReference type="Proteomes" id="UP001283361"/>
    </source>
</evidence>
<evidence type="ECO:0000256" key="9">
    <source>
        <dbReference type="ARBA" id="ARBA00023201"/>
    </source>
</evidence>
<evidence type="ECO:0000256" key="2">
    <source>
        <dbReference type="ARBA" id="ARBA00022448"/>
    </source>
</evidence>
<dbReference type="Gene3D" id="1.10.287.820">
    <property type="entry name" value="Acid-sensing ion channel domain"/>
    <property type="match status" value="1"/>
</dbReference>
<dbReference type="GO" id="GO:0005886">
    <property type="term" value="C:plasma membrane"/>
    <property type="evidence" value="ECO:0007669"/>
    <property type="project" value="TreeGrafter"/>
</dbReference>
<keyword evidence="3 11" id="KW-0894">Sodium channel</keyword>
<dbReference type="InterPro" id="IPR001873">
    <property type="entry name" value="ENaC"/>
</dbReference>
<dbReference type="PRINTS" id="PR01078">
    <property type="entry name" value="AMINACHANNEL"/>
</dbReference>
<sequence>MNFPKKLAFGIRSFPANIGGNVQCLSNASRKGLPKPYKAYKNRHCEDTASPYFVNPLKRYSHYTAANCLEECSVDRMVNLCGCRAFNDAGNDTICSSLKMLTCYIPNKFNQTAAALAKNRSSTLENCDCPEECDMVTYTAALSYADFSSRFEQLQLTKSNIYPNIRDLRMSFINLRIYFETMSVDTLRQEPAVSILDILGTVGGQMGIFLGCSILSIIELIEMGLLISIRCTWEIYYTLFRSSNSRIASLGKKAAEMTSPWRLPSQQKKQDGINQGSQTKPLM</sequence>
<dbReference type="GO" id="GO:0015280">
    <property type="term" value="F:ligand-gated sodium channel activity"/>
    <property type="evidence" value="ECO:0007669"/>
    <property type="project" value="TreeGrafter"/>
</dbReference>
<evidence type="ECO:0000256" key="6">
    <source>
        <dbReference type="ARBA" id="ARBA00023053"/>
    </source>
</evidence>
<organism evidence="13 14">
    <name type="scientific">Elysia crispata</name>
    <name type="common">lettuce slug</name>
    <dbReference type="NCBI Taxonomy" id="231223"/>
    <lineage>
        <taxon>Eukaryota</taxon>
        <taxon>Metazoa</taxon>
        <taxon>Spiralia</taxon>
        <taxon>Lophotrochozoa</taxon>
        <taxon>Mollusca</taxon>
        <taxon>Gastropoda</taxon>
        <taxon>Heterobranchia</taxon>
        <taxon>Euthyneura</taxon>
        <taxon>Panpulmonata</taxon>
        <taxon>Sacoglossa</taxon>
        <taxon>Placobranchoidea</taxon>
        <taxon>Plakobranchidae</taxon>
        <taxon>Elysia</taxon>
    </lineage>
</organism>
<comment type="similarity">
    <text evidence="11">Belongs to the amiloride-sensitive sodium channel (TC 1.A.6) family.</text>
</comment>
<comment type="caution">
    <text evidence="13">The sequence shown here is derived from an EMBL/GenBank/DDBJ whole genome shotgun (WGS) entry which is preliminary data.</text>
</comment>
<comment type="subcellular location">
    <subcellularLocation>
        <location evidence="1">Membrane</location>
        <topology evidence="1">Multi-pass membrane protein</topology>
    </subcellularLocation>
</comment>
<keyword evidence="7 11" id="KW-0406">Ion transport</keyword>
<keyword evidence="6" id="KW-0915">Sodium</keyword>
<evidence type="ECO:0000256" key="10">
    <source>
        <dbReference type="ARBA" id="ARBA00023303"/>
    </source>
</evidence>
<evidence type="ECO:0000256" key="3">
    <source>
        <dbReference type="ARBA" id="ARBA00022461"/>
    </source>
</evidence>
<keyword evidence="14" id="KW-1185">Reference proteome</keyword>
<dbReference type="Gene3D" id="1.10.287.770">
    <property type="entry name" value="YojJ-like"/>
    <property type="match status" value="1"/>
</dbReference>
<gene>
    <name evidence="13" type="ORF">RRG08_038668</name>
</gene>
<protein>
    <submittedName>
        <fullName evidence="13">Uncharacterized protein</fullName>
    </submittedName>
</protein>
<evidence type="ECO:0000256" key="4">
    <source>
        <dbReference type="ARBA" id="ARBA00022692"/>
    </source>
</evidence>
<dbReference type="EMBL" id="JAWDGP010003865">
    <property type="protein sequence ID" value="KAK3770155.1"/>
    <property type="molecule type" value="Genomic_DNA"/>
</dbReference>
<evidence type="ECO:0000256" key="11">
    <source>
        <dbReference type="RuleBase" id="RU000679"/>
    </source>
</evidence>
<keyword evidence="9 11" id="KW-0739">Sodium transport</keyword>
<keyword evidence="2 11" id="KW-0813">Transport</keyword>
<feature type="compositionally biased region" description="Polar residues" evidence="12">
    <location>
        <begin position="264"/>
        <end position="283"/>
    </location>
</feature>
<evidence type="ECO:0000256" key="7">
    <source>
        <dbReference type="ARBA" id="ARBA00023065"/>
    </source>
</evidence>
<dbReference type="Proteomes" id="UP001283361">
    <property type="component" value="Unassembled WGS sequence"/>
</dbReference>
<evidence type="ECO:0000256" key="1">
    <source>
        <dbReference type="ARBA" id="ARBA00004141"/>
    </source>
</evidence>
<dbReference type="PANTHER" id="PTHR11690">
    <property type="entry name" value="AMILORIDE-SENSITIVE SODIUM CHANNEL-RELATED"/>
    <property type="match status" value="1"/>
</dbReference>
<keyword evidence="10 11" id="KW-0407">Ion channel</keyword>
<accession>A0AAE0ZJ43</accession>
<evidence type="ECO:0000256" key="5">
    <source>
        <dbReference type="ARBA" id="ARBA00022989"/>
    </source>
</evidence>
<keyword evidence="4 11" id="KW-0812">Transmembrane</keyword>
<keyword evidence="8" id="KW-0472">Membrane</keyword>
<reference evidence="13" key="1">
    <citation type="journal article" date="2023" name="G3 (Bethesda)">
        <title>A reference genome for the long-term kleptoplast-retaining sea slug Elysia crispata morphotype clarki.</title>
        <authorList>
            <person name="Eastman K.E."/>
            <person name="Pendleton A.L."/>
            <person name="Shaikh M.A."/>
            <person name="Suttiyut T."/>
            <person name="Ogas R."/>
            <person name="Tomko P."/>
            <person name="Gavelis G."/>
            <person name="Widhalm J.R."/>
            <person name="Wisecaver J.H."/>
        </authorList>
    </citation>
    <scope>NUCLEOTIDE SEQUENCE</scope>
    <source>
        <strain evidence="13">ECLA1</strain>
    </source>
</reference>
<evidence type="ECO:0000256" key="8">
    <source>
        <dbReference type="ARBA" id="ARBA00023136"/>
    </source>
</evidence>
<proteinExistence type="inferred from homology"/>
<keyword evidence="5" id="KW-1133">Transmembrane helix</keyword>
<feature type="region of interest" description="Disordered" evidence="12">
    <location>
        <begin position="258"/>
        <end position="283"/>
    </location>
</feature>
<evidence type="ECO:0000313" key="13">
    <source>
        <dbReference type="EMBL" id="KAK3770155.1"/>
    </source>
</evidence>
<dbReference type="Pfam" id="PF00858">
    <property type="entry name" value="ASC"/>
    <property type="match status" value="1"/>
</dbReference>